<reference evidence="1" key="1">
    <citation type="submission" date="2019-05" db="EMBL/GenBank/DDBJ databases">
        <title>The de novo reference genome and transcriptome assemblies of the wild tomato species Solanum chilense.</title>
        <authorList>
            <person name="Stam R."/>
            <person name="Nosenko T."/>
            <person name="Hoerger A.C."/>
            <person name="Stephan W."/>
            <person name="Seidel M.A."/>
            <person name="Kuhn J.M.M."/>
            <person name="Haberer G."/>
            <person name="Tellier A."/>
        </authorList>
    </citation>
    <scope>NUCLEOTIDE SEQUENCE</scope>
    <source>
        <tissue evidence="1">Mature leaves</tissue>
    </source>
</reference>
<comment type="caution">
    <text evidence="1">The sequence shown here is derived from an EMBL/GenBank/DDBJ whole genome shotgun (WGS) entry which is preliminary data.</text>
</comment>
<feature type="non-terminal residue" evidence="1">
    <location>
        <position position="1"/>
    </location>
</feature>
<proteinExistence type="predicted"/>
<evidence type="ECO:0000313" key="1">
    <source>
        <dbReference type="EMBL" id="TMW91463.1"/>
    </source>
</evidence>
<gene>
    <name evidence="1" type="ORF">EJD97_014322</name>
</gene>
<protein>
    <submittedName>
        <fullName evidence="1">Uncharacterized protein</fullName>
    </submittedName>
</protein>
<feature type="non-terminal residue" evidence="1">
    <location>
        <position position="103"/>
    </location>
</feature>
<organism evidence="1">
    <name type="scientific">Solanum chilense</name>
    <name type="common">Tomato</name>
    <name type="synonym">Lycopersicon chilense</name>
    <dbReference type="NCBI Taxonomy" id="4083"/>
    <lineage>
        <taxon>Eukaryota</taxon>
        <taxon>Viridiplantae</taxon>
        <taxon>Streptophyta</taxon>
        <taxon>Embryophyta</taxon>
        <taxon>Tracheophyta</taxon>
        <taxon>Spermatophyta</taxon>
        <taxon>Magnoliopsida</taxon>
        <taxon>eudicotyledons</taxon>
        <taxon>Gunneridae</taxon>
        <taxon>Pentapetalae</taxon>
        <taxon>asterids</taxon>
        <taxon>lamiids</taxon>
        <taxon>Solanales</taxon>
        <taxon>Solanaceae</taxon>
        <taxon>Solanoideae</taxon>
        <taxon>Solaneae</taxon>
        <taxon>Solanum</taxon>
        <taxon>Solanum subgen. Lycopersicon</taxon>
    </lineage>
</organism>
<sequence length="103" mass="11936">VFIIDWGPKLNESGNSLIFGQLVHVCKIPDGVDEFLKRELALRSYLTDNKFFCLPTDFLQEPATLGDLLFTLPMQLGYFRRRNANLNLIEVRKRRCRISAKGY</sequence>
<accession>A0A6N2BH74</accession>
<name>A0A6N2BH74_SOLCI</name>
<dbReference type="AlphaFoldDB" id="A0A6N2BH74"/>
<dbReference type="EMBL" id="RXGB01003704">
    <property type="protein sequence ID" value="TMW91463.1"/>
    <property type="molecule type" value="Genomic_DNA"/>
</dbReference>